<evidence type="ECO:0000313" key="2">
    <source>
        <dbReference type="Proteomes" id="UP000018747"/>
    </source>
</evidence>
<dbReference type="AlphaFoldDB" id="V6HTV9"/>
<comment type="caution">
    <text evidence="1">The sequence shown here is derived from an EMBL/GenBank/DDBJ whole genome shotgun (WGS) entry which is preliminary data.</text>
</comment>
<name>V6HTV9_9LEPT</name>
<reference evidence="1" key="1">
    <citation type="submission" date="2013-05" db="EMBL/GenBank/DDBJ databases">
        <authorList>
            <person name="Harkins D.M."/>
            <person name="Durkin A.S."/>
            <person name="Brinkac L.M."/>
            <person name="Haft D.H."/>
            <person name="Selengut J.D."/>
            <person name="Sanka R."/>
            <person name="DePew J."/>
            <person name="Purushe J."/>
            <person name="Hartskeerl R.A."/>
            <person name="Ahmed A."/>
            <person name="van der Linden H."/>
            <person name="Goris M.G.A."/>
            <person name="Vinetz J.M."/>
            <person name="Sutton G.G."/>
            <person name="Nierman W.C."/>
            <person name="Fouts D.E."/>
        </authorList>
    </citation>
    <scope>NUCLEOTIDE SEQUENCE [LARGE SCALE GENOMIC DNA]</scope>
    <source>
        <strain evidence="1">L 60</strain>
    </source>
</reference>
<gene>
    <name evidence="1" type="ORF">LEP1GSC062_1461</name>
</gene>
<sequence length="38" mass="4411">MNRPISFGARVAYDPSQNVLIIFVFRVLRVAMDEKNEN</sequence>
<organism evidence="1 2">
    <name type="scientific">Leptospira alexanderi serovar Manhao 3 str. L 60</name>
    <dbReference type="NCBI Taxonomy" id="1049759"/>
    <lineage>
        <taxon>Bacteria</taxon>
        <taxon>Pseudomonadati</taxon>
        <taxon>Spirochaetota</taxon>
        <taxon>Spirochaetia</taxon>
        <taxon>Leptospirales</taxon>
        <taxon>Leptospiraceae</taxon>
        <taxon>Leptospira</taxon>
    </lineage>
</organism>
<keyword evidence="2" id="KW-1185">Reference proteome</keyword>
<dbReference type="EMBL" id="AHMT02000052">
    <property type="protein sequence ID" value="EQA61110.1"/>
    <property type="molecule type" value="Genomic_DNA"/>
</dbReference>
<accession>V6HTV9</accession>
<dbReference type="Proteomes" id="UP000018747">
    <property type="component" value="Unassembled WGS sequence"/>
</dbReference>
<proteinExistence type="predicted"/>
<evidence type="ECO:0000313" key="1">
    <source>
        <dbReference type="EMBL" id="EQA61110.1"/>
    </source>
</evidence>
<protein>
    <submittedName>
        <fullName evidence="1">Uncharacterized protein</fullName>
    </submittedName>
</protein>